<protein>
    <submittedName>
        <fullName evidence="2">GD13902</fullName>
    </submittedName>
</protein>
<dbReference type="OrthoDB" id="188042at2759"/>
<feature type="compositionally biased region" description="Low complexity" evidence="1">
    <location>
        <begin position="41"/>
        <end position="51"/>
    </location>
</feature>
<name>B4QIS9_DROSI</name>
<accession>B4QIS9</accession>
<dbReference type="Proteomes" id="UP000000304">
    <property type="component" value="Chromosome 3L"/>
</dbReference>
<proteinExistence type="predicted"/>
<evidence type="ECO:0000313" key="2">
    <source>
        <dbReference type="EMBL" id="EDX09354.1"/>
    </source>
</evidence>
<feature type="region of interest" description="Disordered" evidence="1">
    <location>
        <begin position="18"/>
        <end position="76"/>
    </location>
</feature>
<dbReference type="AlphaFoldDB" id="B4QIS9"/>
<evidence type="ECO:0000256" key="1">
    <source>
        <dbReference type="SAM" id="MobiDB-lite"/>
    </source>
</evidence>
<dbReference type="PhylomeDB" id="B4QIS9"/>
<dbReference type="EMBL" id="CM000363">
    <property type="protein sequence ID" value="EDX09354.1"/>
    <property type="molecule type" value="Genomic_DNA"/>
</dbReference>
<dbReference type="STRING" id="7240.B4QIS9"/>
<evidence type="ECO:0000313" key="3">
    <source>
        <dbReference type="Proteomes" id="UP000000304"/>
    </source>
</evidence>
<dbReference type="HOGENOM" id="CLU_2657137_0_0_1"/>
<gene>
    <name evidence="2" type="primary">Dsim\GD13902</name>
    <name evidence="2" type="ORF">Dsim_GD13902</name>
</gene>
<keyword evidence="3" id="KW-1185">Reference proteome</keyword>
<sequence>MRLLNATSAGVAATFIDNTSSNASRNNHMVQNNENPASFEQQQQQQQQQQQATVQYAHISPSDKEVGMHQPKQQWM</sequence>
<reference evidence="2 3" key="1">
    <citation type="journal article" date="2007" name="Nature">
        <title>Evolution of genes and genomes on the Drosophila phylogeny.</title>
        <authorList>
            <consortium name="Drosophila 12 Genomes Consortium"/>
            <person name="Clark A.G."/>
            <person name="Eisen M.B."/>
            <person name="Smith D.R."/>
            <person name="Bergman C.M."/>
            <person name="Oliver B."/>
            <person name="Markow T.A."/>
            <person name="Kaufman T.C."/>
            <person name="Kellis M."/>
            <person name="Gelbart W."/>
            <person name="Iyer V.N."/>
            <person name="Pollard D.A."/>
            <person name="Sackton T.B."/>
            <person name="Larracuente A.M."/>
            <person name="Singh N.D."/>
            <person name="Abad J.P."/>
            <person name="Abt D.N."/>
            <person name="Adryan B."/>
            <person name="Aguade M."/>
            <person name="Akashi H."/>
            <person name="Anderson W.W."/>
            <person name="Aquadro C.F."/>
            <person name="Ardell D.H."/>
            <person name="Arguello R."/>
            <person name="Artieri C.G."/>
            <person name="Barbash D.A."/>
            <person name="Barker D."/>
            <person name="Barsanti P."/>
            <person name="Batterham P."/>
            <person name="Batzoglou S."/>
            <person name="Begun D."/>
            <person name="Bhutkar A."/>
            <person name="Blanco E."/>
            <person name="Bosak S.A."/>
            <person name="Bradley R.K."/>
            <person name="Brand A.D."/>
            <person name="Brent M.R."/>
            <person name="Brooks A.N."/>
            <person name="Brown R.H."/>
            <person name="Butlin R.K."/>
            <person name="Caggese C."/>
            <person name="Calvi B.R."/>
            <person name="Bernardo de Carvalho A."/>
            <person name="Caspi A."/>
            <person name="Castrezana S."/>
            <person name="Celniker S.E."/>
            <person name="Chang J.L."/>
            <person name="Chapple C."/>
            <person name="Chatterji S."/>
            <person name="Chinwalla A."/>
            <person name="Civetta A."/>
            <person name="Clifton S.W."/>
            <person name="Comeron J.M."/>
            <person name="Costello J.C."/>
            <person name="Coyne J.A."/>
            <person name="Daub J."/>
            <person name="David R.G."/>
            <person name="Delcher A.L."/>
            <person name="Delehaunty K."/>
            <person name="Do C.B."/>
            <person name="Ebling H."/>
            <person name="Edwards K."/>
            <person name="Eickbush T."/>
            <person name="Evans J.D."/>
            <person name="Filipski A."/>
            <person name="Findeiss S."/>
            <person name="Freyhult E."/>
            <person name="Fulton L."/>
            <person name="Fulton R."/>
            <person name="Garcia A.C."/>
            <person name="Gardiner A."/>
            <person name="Garfield D.A."/>
            <person name="Garvin B.E."/>
            <person name="Gibson G."/>
            <person name="Gilbert D."/>
            <person name="Gnerre S."/>
            <person name="Godfrey J."/>
            <person name="Good R."/>
            <person name="Gotea V."/>
            <person name="Gravely B."/>
            <person name="Greenberg A.J."/>
            <person name="Griffiths-Jones S."/>
            <person name="Gross S."/>
            <person name="Guigo R."/>
            <person name="Gustafson E.A."/>
            <person name="Haerty W."/>
            <person name="Hahn M.W."/>
            <person name="Halligan D.L."/>
            <person name="Halpern A.L."/>
            <person name="Halter G.M."/>
            <person name="Han M.V."/>
            <person name="Heger A."/>
            <person name="Hillier L."/>
            <person name="Hinrichs A.S."/>
            <person name="Holmes I."/>
            <person name="Hoskins R.A."/>
            <person name="Hubisz M.J."/>
            <person name="Hultmark D."/>
            <person name="Huntley M.A."/>
            <person name="Jaffe D.B."/>
            <person name="Jagadeeshan S."/>
            <person name="Jeck W.R."/>
            <person name="Johnson J."/>
            <person name="Jones C.D."/>
            <person name="Jordan W.C."/>
            <person name="Karpen G.H."/>
            <person name="Kataoka E."/>
            <person name="Keightley P.D."/>
            <person name="Kheradpour P."/>
            <person name="Kirkness E.F."/>
            <person name="Koerich L.B."/>
            <person name="Kristiansen K."/>
            <person name="Kudrna D."/>
            <person name="Kulathinal R.J."/>
            <person name="Kumar S."/>
            <person name="Kwok R."/>
            <person name="Lander E."/>
            <person name="Langley C.H."/>
            <person name="Lapoint R."/>
            <person name="Lazzaro B.P."/>
            <person name="Lee S.J."/>
            <person name="Levesque L."/>
            <person name="Li R."/>
            <person name="Lin C.F."/>
            <person name="Lin M.F."/>
            <person name="Lindblad-Toh K."/>
            <person name="Llopart A."/>
            <person name="Long M."/>
            <person name="Low L."/>
            <person name="Lozovsky E."/>
            <person name="Lu J."/>
            <person name="Luo M."/>
            <person name="Machado C.A."/>
            <person name="Makalowski W."/>
            <person name="Marzo M."/>
            <person name="Matsuda M."/>
            <person name="Matzkin L."/>
            <person name="McAllister B."/>
            <person name="McBride C.S."/>
            <person name="McKernan B."/>
            <person name="McKernan K."/>
            <person name="Mendez-Lago M."/>
            <person name="Minx P."/>
            <person name="Mollenhauer M.U."/>
            <person name="Montooth K."/>
            <person name="Mount S.M."/>
            <person name="Mu X."/>
            <person name="Myers E."/>
            <person name="Negre B."/>
            <person name="Newfeld S."/>
            <person name="Nielsen R."/>
            <person name="Noor M.A."/>
            <person name="O'Grady P."/>
            <person name="Pachter L."/>
            <person name="Papaceit M."/>
            <person name="Parisi M.J."/>
            <person name="Parisi M."/>
            <person name="Parts L."/>
            <person name="Pedersen J.S."/>
            <person name="Pesole G."/>
            <person name="Phillippy A.M."/>
            <person name="Ponting C.P."/>
            <person name="Pop M."/>
            <person name="Porcelli D."/>
            <person name="Powell J.R."/>
            <person name="Prohaska S."/>
            <person name="Pruitt K."/>
            <person name="Puig M."/>
            <person name="Quesneville H."/>
            <person name="Ram K.R."/>
            <person name="Rand D."/>
            <person name="Rasmussen M.D."/>
            <person name="Reed L.K."/>
            <person name="Reenan R."/>
            <person name="Reily A."/>
            <person name="Remington K.A."/>
            <person name="Rieger T.T."/>
            <person name="Ritchie M.G."/>
            <person name="Robin C."/>
            <person name="Rogers Y.H."/>
            <person name="Rohde C."/>
            <person name="Rozas J."/>
            <person name="Rubenfield M.J."/>
            <person name="Ruiz A."/>
            <person name="Russo S."/>
            <person name="Salzberg S.L."/>
            <person name="Sanchez-Gracia A."/>
            <person name="Saranga D.J."/>
            <person name="Sato H."/>
            <person name="Schaeffer S.W."/>
            <person name="Schatz M.C."/>
            <person name="Schlenke T."/>
            <person name="Schwartz R."/>
            <person name="Segarra C."/>
            <person name="Singh R.S."/>
            <person name="Sirot L."/>
            <person name="Sirota M."/>
            <person name="Sisneros N.B."/>
            <person name="Smith C.D."/>
            <person name="Smith T.F."/>
            <person name="Spieth J."/>
            <person name="Stage D.E."/>
            <person name="Stark A."/>
            <person name="Stephan W."/>
            <person name="Strausberg R.L."/>
            <person name="Strempel S."/>
            <person name="Sturgill D."/>
            <person name="Sutton G."/>
            <person name="Sutton G.G."/>
            <person name="Tao W."/>
            <person name="Teichmann S."/>
            <person name="Tobari Y.N."/>
            <person name="Tomimura Y."/>
            <person name="Tsolas J.M."/>
            <person name="Valente V.L."/>
            <person name="Venter E."/>
            <person name="Venter J.C."/>
            <person name="Vicario S."/>
            <person name="Vieira F.G."/>
            <person name="Vilella A.J."/>
            <person name="Villasante A."/>
            <person name="Walenz B."/>
            <person name="Wang J."/>
            <person name="Wasserman M."/>
            <person name="Watts T."/>
            <person name="Wilson D."/>
            <person name="Wilson R.K."/>
            <person name="Wing R.A."/>
            <person name="Wolfner M.F."/>
            <person name="Wong A."/>
            <person name="Wong G.K."/>
            <person name="Wu C.I."/>
            <person name="Wu G."/>
            <person name="Yamamoto D."/>
            <person name="Yang H.P."/>
            <person name="Yang S.P."/>
            <person name="Yorke J.A."/>
            <person name="Yoshida K."/>
            <person name="Zdobnov E."/>
            <person name="Zhang P."/>
            <person name="Zhang Y."/>
            <person name="Zimin A.V."/>
            <person name="Baldwin J."/>
            <person name="Abdouelleil A."/>
            <person name="Abdulkadir J."/>
            <person name="Abebe A."/>
            <person name="Abera B."/>
            <person name="Abreu J."/>
            <person name="Acer S.C."/>
            <person name="Aftuck L."/>
            <person name="Alexander A."/>
            <person name="An P."/>
            <person name="Anderson E."/>
            <person name="Anderson S."/>
            <person name="Arachi H."/>
            <person name="Azer M."/>
            <person name="Bachantsang P."/>
            <person name="Barry A."/>
            <person name="Bayul T."/>
            <person name="Berlin A."/>
            <person name="Bessette D."/>
            <person name="Bloom T."/>
            <person name="Blye J."/>
            <person name="Boguslavskiy L."/>
            <person name="Bonnet C."/>
            <person name="Boukhgalter B."/>
            <person name="Bourzgui I."/>
            <person name="Brown A."/>
            <person name="Cahill P."/>
            <person name="Channer S."/>
            <person name="Cheshatsang Y."/>
            <person name="Chuda L."/>
            <person name="Citroen M."/>
            <person name="Collymore A."/>
            <person name="Cooke P."/>
            <person name="Costello M."/>
            <person name="D'Aco K."/>
            <person name="Daza R."/>
            <person name="De Haan G."/>
            <person name="DeGray S."/>
            <person name="DeMaso C."/>
            <person name="Dhargay N."/>
            <person name="Dooley K."/>
            <person name="Dooley E."/>
            <person name="Doricent M."/>
            <person name="Dorje P."/>
            <person name="Dorjee K."/>
            <person name="Dupes A."/>
            <person name="Elong R."/>
            <person name="Falk J."/>
            <person name="Farina A."/>
            <person name="Faro S."/>
            <person name="Ferguson D."/>
            <person name="Fisher S."/>
            <person name="Foley C.D."/>
            <person name="Franke A."/>
            <person name="Friedrich D."/>
            <person name="Gadbois L."/>
            <person name="Gearin G."/>
            <person name="Gearin C.R."/>
            <person name="Giannoukos G."/>
            <person name="Goode T."/>
            <person name="Graham J."/>
            <person name="Grandbois E."/>
            <person name="Grewal S."/>
            <person name="Gyaltsen K."/>
            <person name="Hafez N."/>
            <person name="Hagos B."/>
            <person name="Hall J."/>
            <person name="Henson C."/>
            <person name="Hollinger A."/>
            <person name="Honan T."/>
            <person name="Huard M.D."/>
            <person name="Hughes L."/>
            <person name="Hurhula B."/>
            <person name="Husby M.E."/>
            <person name="Kamat A."/>
            <person name="Kanga B."/>
            <person name="Kashin S."/>
            <person name="Khazanovich D."/>
            <person name="Kisner P."/>
            <person name="Lance K."/>
            <person name="Lara M."/>
            <person name="Lee W."/>
            <person name="Lennon N."/>
            <person name="Letendre F."/>
            <person name="LeVine R."/>
            <person name="Lipovsky A."/>
            <person name="Liu X."/>
            <person name="Liu J."/>
            <person name="Liu S."/>
            <person name="Lokyitsang T."/>
            <person name="Lokyitsang Y."/>
            <person name="Lubonja R."/>
            <person name="Lui A."/>
            <person name="MacDonald P."/>
            <person name="Magnisalis V."/>
            <person name="Maru K."/>
            <person name="Matthews C."/>
            <person name="McCusker W."/>
            <person name="McDonough S."/>
            <person name="Mehta T."/>
            <person name="Meldrim J."/>
            <person name="Meneus L."/>
            <person name="Mihai O."/>
            <person name="Mihalev A."/>
            <person name="Mihova T."/>
            <person name="Mittelman R."/>
            <person name="Mlenga V."/>
            <person name="Montmayeur A."/>
            <person name="Mulrain L."/>
            <person name="Navidi A."/>
            <person name="Naylor J."/>
            <person name="Negash T."/>
            <person name="Nguyen T."/>
            <person name="Nguyen N."/>
            <person name="Nicol R."/>
            <person name="Norbu C."/>
            <person name="Norbu N."/>
            <person name="Novod N."/>
            <person name="O'Neill B."/>
            <person name="Osman S."/>
            <person name="Markiewicz E."/>
            <person name="Oyono O.L."/>
            <person name="Patti C."/>
            <person name="Phunkhang P."/>
            <person name="Pierre F."/>
            <person name="Priest M."/>
            <person name="Raghuraman S."/>
            <person name="Rege F."/>
            <person name="Reyes R."/>
            <person name="Rise C."/>
            <person name="Rogov P."/>
            <person name="Ross K."/>
            <person name="Ryan E."/>
            <person name="Settipalli S."/>
            <person name="Shea T."/>
            <person name="Sherpa N."/>
            <person name="Shi L."/>
            <person name="Shih D."/>
            <person name="Sparrow T."/>
            <person name="Spaulding J."/>
            <person name="Stalker J."/>
            <person name="Stange-Thomann N."/>
            <person name="Stavropoulos S."/>
            <person name="Stone C."/>
            <person name="Strader C."/>
            <person name="Tesfaye S."/>
            <person name="Thomson T."/>
            <person name="Thoulutsang Y."/>
            <person name="Thoulutsang D."/>
            <person name="Topham K."/>
            <person name="Topping I."/>
            <person name="Tsamla T."/>
            <person name="Vassiliev H."/>
            <person name="Vo A."/>
            <person name="Wangchuk T."/>
            <person name="Wangdi T."/>
            <person name="Weiand M."/>
            <person name="Wilkinson J."/>
            <person name="Wilson A."/>
            <person name="Yadav S."/>
            <person name="Young G."/>
            <person name="Yu Q."/>
            <person name="Zembek L."/>
            <person name="Zhong D."/>
            <person name="Zimmer A."/>
            <person name="Zwirko Z."/>
            <person name="Jaffe D.B."/>
            <person name="Alvarez P."/>
            <person name="Brockman W."/>
            <person name="Butler J."/>
            <person name="Chin C."/>
            <person name="Gnerre S."/>
            <person name="Grabherr M."/>
            <person name="Kleber M."/>
            <person name="Mauceli E."/>
            <person name="MacCallum I."/>
        </authorList>
    </citation>
    <scope>NUCLEOTIDE SEQUENCE [LARGE SCALE GENOMIC DNA]</scope>
    <source>
        <strain evidence="3">white501</strain>
    </source>
</reference>
<feature type="compositionally biased region" description="Polar residues" evidence="1">
    <location>
        <begin position="18"/>
        <end position="40"/>
    </location>
</feature>
<organism evidence="2 3">
    <name type="scientific">Drosophila simulans</name>
    <name type="common">Fruit fly</name>
    <dbReference type="NCBI Taxonomy" id="7240"/>
    <lineage>
        <taxon>Eukaryota</taxon>
        <taxon>Metazoa</taxon>
        <taxon>Ecdysozoa</taxon>
        <taxon>Arthropoda</taxon>
        <taxon>Hexapoda</taxon>
        <taxon>Insecta</taxon>
        <taxon>Pterygota</taxon>
        <taxon>Neoptera</taxon>
        <taxon>Endopterygota</taxon>
        <taxon>Diptera</taxon>
        <taxon>Brachycera</taxon>
        <taxon>Muscomorpha</taxon>
        <taxon>Ephydroidea</taxon>
        <taxon>Drosophilidae</taxon>
        <taxon>Drosophila</taxon>
        <taxon>Sophophora</taxon>
    </lineage>
</organism>